<dbReference type="OrthoDB" id="4748714at2"/>
<evidence type="ECO:0000313" key="1">
    <source>
        <dbReference type="EMBL" id="GEE00616.1"/>
    </source>
</evidence>
<evidence type="ECO:0000313" key="2">
    <source>
        <dbReference type="Proteomes" id="UP000444960"/>
    </source>
</evidence>
<dbReference type="RefSeq" id="WP_008381370.1">
    <property type="nucleotide sequence ID" value="NZ_BJOV01000002.1"/>
</dbReference>
<sequence>MESVHPSVDAVYDQVTAHLATLDGPGLVEELRALLGARLVAYLAGVSSTSTVSSYIDDAATISDYARDRLQAAYTVAALQHKLGATPGLIQAWFQGRDPLLNDRAPARVIVDDPSYDRHTMISAAVAMVIE</sequence>
<accession>A0A7I9V5F0</accession>
<organism evidence="1 2">
    <name type="scientific">Gordonia spumicola</name>
    <dbReference type="NCBI Taxonomy" id="589161"/>
    <lineage>
        <taxon>Bacteria</taxon>
        <taxon>Bacillati</taxon>
        <taxon>Actinomycetota</taxon>
        <taxon>Actinomycetes</taxon>
        <taxon>Mycobacteriales</taxon>
        <taxon>Gordoniaceae</taxon>
        <taxon>Gordonia</taxon>
    </lineage>
</organism>
<dbReference type="EMBL" id="BJOV01000002">
    <property type="protein sequence ID" value="GEE00616.1"/>
    <property type="molecule type" value="Genomic_DNA"/>
</dbReference>
<dbReference type="AlphaFoldDB" id="A0A7I9V5F0"/>
<proteinExistence type="predicted"/>
<comment type="caution">
    <text evidence="1">The sequence shown here is derived from an EMBL/GenBank/DDBJ whole genome shotgun (WGS) entry which is preliminary data.</text>
</comment>
<name>A0A7I9V5F0_9ACTN</name>
<keyword evidence="2" id="KW-1185">Reference proteome</keyword>
<reference evidence="2" key="1">
    <citation type="submission" date="2019-06" db="EMBL/GenBank/DDBJ databases">
        <title>Gordonia isolated from sludge of a wastewater treatment plant.</title>
        <authorList>
            <person name="Tamura T."/>
            <person name="Aoyama K."/>
            <person name="Kang Y."/>
            <person name="Saito S."/>
            <person name="Akiyama N."/>
            <person name="Yazawa K."/>
            <person name="Gonoi T."/>
            <person name="Mikami Y."/>
        </authorList>
    </citation>
    <scope>NUCLEOTIDE SEQUENCE [LARGE SCALE GENOMIC DNA]</scope>
    <source>
        <strain evidence="2">NBRC 107696</strain>
    </source>
</reference>
<dbReference type="Proteomes" id="UP000444960">
    <property type="component" value="Unassembled WGS sequence"/>
</dbReference>
<gene>
    <name evidence="1" type="ORF">nbrc107696_10620</name>
</gene>
<protein>
    <submittedName>
        <fullName evidence="1">Uncharacterized protein</fullName>
    </submittedName>
</protein>